<dbReference type="InterPro" id="IPR009057">
    <property type="entry name" value="Homeodomain-like_sf"/>
</dbReference>
<dbReference type="Pfam" id="PF12833">
    <property type="entry name" value="HTH_18"/>
    <property type="match status" value="1"/>
</dbReference>
<accession>A0ABX5KH17</accession>
<keyword evidence="2" id="KW-0238">DNA-binding</keyword>
<dbReference type="InterPro" id="IPR035418">
    <property type="entry name" value="AraC-bd_2"/>
</dbReference>
<dbReference type="Pfam" id="PF14525">
    <property type="entry name" value="AraC_binding_2"/>
    <property type="match status" value="1"/>
</dbReference>
<proteinExistence type="predicted"/>
<sequence>MWTGDQNTYEFNPGEFLVINPADPARVQYSSDCEKLIVTLPVDVVEAMSCEANDSRGDKRVRFLRPVQTLACVDGLAGLLALMCEESENATCSPEIQRQYSQILVRKLLTQLETNVLERQTHEPSVAFERIKKYILDHLYDDLSPETVAFASNVSLRKMYALFKLHAKESPRSFIQRLKFDRVRADLLNARTSDSVTEIATRYGFSHLSRFSAAYRARYGELPSHTLSRSR</sequence>
<keyword evidence="3" id="KW-0804">Transcription</keyword>
<keyword evidence="6" id="KW-1185">Reference proteome</keyword>
<dbReference type="SMART" id="SM00342">
    <property type="entry name" value="HTH_ARAC"/>
    <property type="match status" value="1"/>
</dbReference>
<dbReference type="PANTHER" id="PTHR46796">
    <property type="entry name" value="HTH-TYPE TRANSCRIPTIONAL ACTIVATOR RHAS-RELATED"/>
    <property type="match status" value="1"/>
</dbReference>
<evidence type="ECO:0000256" key="1">
    <source>
        <dbReference type="ARBA" id="ARBA00023015"/>
    </source>
</evidence>
<name>A0ABX5KH17_9BURK</name>
<feature type="domain" description="HTH araC/xylS-type" evidence="4">
    <location>
        <begin position="129"/>
        <end position="229"/>
    </location>
</feature>
<dbReference type="EMBL" id="QEOB01000017">
    <property type="protein sequence ID" value="PVX75752.1"/>
    <property type="molecule type" value="Genomic_DNA"/>
</dbReference>
<organism evidence="5 6">
    <name type="scientific">Paraburkholderia unamae</name>
    <dbReference type="NCBI Taxonomy" id="219649"/>
    <lineage>
        <taxon>Bacteria</taxon>
        <taxon>Pseudomonadati</taxon>
        <taxon>Pseudomonadota</taxon>
        <taxon>Betaproteobacteria</taxon>
        <taxon>Burkholderiales</taxon>
        <taxon>Burkholderiaceae</taxon>
        <taxon>Paraburkholderia</taxon>
    </lineage>
</organism>
<evidence type="ECO:0000313" key="6">
    <source>
        <dbReference type="Proteomes" id="UP000245712"/>
    </source>
</evidence>
<dbReference type="SUPFAM" id="SSF46689">
    <property type="entry name" value="Homeodomain-like"/>
    <property type="match status" value="2"/>
</dbReference>
<dbReference type="PANTHER" id="PTHR46796:SF6">
    <property type="entry name" value="ARAC SUBFAMILY"/>
    <property type="match status" value="1"/>
</dbReference>
<evidence type="ECO:0000313" key="5">
    <source>
        <dbReference type="EMBL" id="PVX75752.1"/>
    </source>
</evidence>
<evidence type="ECO:0000259" key="4">
    <source>
        <dbReference type="PROSITE" id="PS01124"/>
    </source>
</evidence>
<comment type="caution">
    <text evidence="5">The sequence shown here is derived from an EMBL/GenBank/DDBJ whole genome shotgun (WGS) entry which is preliminary data.</text>
</comment>
<dbReference type="InterPro" id="IPR018060">
    <property type="entry name" value="HTH_AraC"/>
</dbReference>
<reference evidence="5 6" key="1">
    <citation type="submission" date="2018-05" db="EMBL/GenBank/DDBJ databases">
        <title>Genomic Encyclopedia of Type Strains, Phase IV (KMG-V): Genome sequencing to study the core and pangenomes of soil and plant-associated prokaryotes.</title>
        <authorList>
            <person name="Whitman W."/>
        </authorList>
    </citation>
    <scope>NUCLEOTIDE SEQUENCE [LARGE SCALE GENOMIC DNA]</scope>
    <source>
        <strain evidence="5 6">SCZa-39</strain>
    </source>
</reference>
<dbReference type="InterPro" id="IPR050204">
    <property type="entry name" value="AraC_XylS_family_regulators"/>
</dbReference>
<evidence type="ECO:0000256" key="3">
    <source>
        <dbReference type="ARBA" id="ARBA00023163"/>
    </source>
</evidence>
<dbReference type="PROSITE" id="PS01124">
    <property type="entry name" value="HTH_ARAC_FAMILY_2"/>
    <property type="match status" value="1"/>
</dbReference>
<keyword evidence="1" id="KW-0805">Transcription regulation</keyword>
<gene>
    <name evidence="5" type="ORF">C7402_117164</name>
</gene>
<dbReference type="Proteomes" id="UP000245712">
    <property type="component" value="Unassembled WGS sequence"/>
</dbReference>
<evidence type="ECO:0000256" key="2">
    <source>
        <dbReference type="ARBA" id="ARBA00023125"/>
    </source>
</evidence>
<protein>
    <submittedName>
        <fullName evidence="5">AraC family transcriptional regulator</fullName>
    </submittedName>
</protein>
<dbReference type="Gene3D" id="1.10.10.60">
    <property type="entry name" value="Homeodomain-like"/>
    <property type="match status" value="1"/>
</dbReference>